<keyword evidence="1" id="KW-1133">Transmembrane helix</keyword>
<dbReference type="STRING" id="57664.SAMN05661003_12310"/>
<feature type="transmembrane region" description="Helical" evidence="1">
    <location>
        <begin position="169"/>
        <end position="186"/>
    </location>
</feature>
<keyword evidence="1" id="KW-0812">Transmembrane</keyword>
<protein>
    <recommendedName>
        <fullName evidence="4">ABC-type transport system involved in multi-copper enzyme maturation, permease component</fullName>
    </recommendedName>
</protein>
<evidence type="ECO:0008006" key="4">
    <source>
        <dbReference type="Google" id="ProtNLM"/>
    </source>
</evidence>
<evidence type="ECO:0000256" key="1">
    <source>
        <dbReference type="SAM" id="Phobius"/>
    </source>
</evidence>
<proteinExistence type="predicted"/>
<dbReference type="PANTHER" id="PTHR43471">
    <property type="entry name" value="ABC TRANSPORTER PERMEASE"/>
    <property type="match status" value="1"/>
</dbReference>
<feature type="transmembrane region" description="Helical" evidence="1">
    <location>
        <begin position="20"/>
        <end position="43"/>
    </location>
</feature>
<reference evidence="3" key="1">
    <citation type="submission" date="2016-10" db="EMBL/GenBank/DDBJ databases">
        <authorList>
            <person name="Varghese N."/>
            <person name="Submissions S."/>
        </authorList>
    </citation>
    <scope>NUCLEOTIDE SEQUENCE [LARGE SCALE GENOMIC DNA]</scope>
    <source>
        <strain evidence="3">DSM 8987</strain>
    </source>
</reference>
<name>A0A1G7ESN9_9BACT</name>
<accession>A0A1G7ESN9</accession>
<sequence length="267" mass="29534">MINFIRLSWLFNVGLIRDKVLRVIFLAGLFFLLLAPFISVFSLRQVQQLLVTTTLGWLSLTLLLLALILGGGGVWRDIERRWLFALLGLPLRRSTYLLARALSLVLCLSLTALFLGAVGAALIAVMGDQYSTAHVFSWAAYWCAVFFALLRYVLLALMALMLSCVSTSFFLPLFGSLAVFLAGSASQNVMDYLAGLPAENVSPLAKLLVQTLYVLLPNFSALDFTTQAVYGLEIKAVDMAWGLGYFTLYTAVVLALAVWCLERRELK</sequence>
<dbReference type="Proteomes" id="UP000243205">
    <property type="component" value="Unassembled WGS sequence"/>
</dbReference>
<feature type="transmembrane region" description="Helical" evidence="1">
    <location>
        <begin position="55"/>
        <end position="75"/>
    </location>
</feature>
<gene>
    <name evidence="2" type="ORF">SAMN05661003_12310</name>
</gene>
<keyword evidence="3" id="KW-1185">Reference proteome</keyword>
<organism evidence="2 3">
    <name type="scientific">Desulfuromonas thiophila</name>
    <dbReference type="NCBI Taxonomy" id="57664"/>
    <lineage>
        <taxon>Bacteria</taxon>
        <taxon>Pseudomonadati</taxon>
        <taxon>Thermodesulfobacteriota</taxon>
        <taxon>Desulfuromonadia</taxon>
        <taxon>Desulfuromonadales</taxon>
        <taxon>Desulfuromonadaceae</taxon>
        <taxon>Desulfuromonas</taxon>
    </lineage>
</organism>
<evidence type="ECO:0000313" key="3">
    <source>
        <dbReference type="Proteomes" id="UP000243205"/>
    </source>
</evidence>
<evidence type="ECO:0000313" key="2">
    <source>
        <dbReference type="EMBL" id="SDE66649.1"/>
    </source>
</evidence>
<feature type="transmembrane region" description="Helical" evidence="1">
    <location>
        <begin position="239"/>
        <end position="261"/>
    </location>
</feature>
<feature type="transmembrane region" description="Helical" evidence="1">
    <location>
        <begin position="138"/>
        <end position="162"/>
    </location>
</feature>
<dbReference type="PANTHER" id="PTHR43471:SF10">
    <property type="entry name" value="SLL1107 PROTEIN"/>
    <property type="match status" value="1"/>
</dbReference>
<feature type="transmembrane region" description="Helical" evidence="1">
    <location>
        <begin position="96"/>
        <end position="126"/>
    </location>
</feature>
<keyword evidence="1" id="KW-0472">Membrane</keyword>
<dbReference type="AlphaFoldDB" id="A0A1G7ESN9"/>
<dbReference type="EMBL" id="FNAQ01000023">
    <property type="protein sequence ID" value="SDE66649.1"/>
    <property type="molecule type" value="Genomic_DNA"/>
</dbReference>